<feature type="region of interest" description="Disordered" evidence="1">
    <location>
        <begin position="494"/>
        <end position="550"/>
    </location>
</feature>
<keyword evidence="4" id="KW-1185">Reference proteome</keyword>
<gene>
    <name evidence="3" type="ORF">NE237_012093</name>
</gene>
<feature type="domain" description="Retrotransposon gag" evidence="2">
    <location>
        <begin position="244"/>
        <end position="324"/>
    </location>
</feature>
<evidence type="ECO:0000313" key="4">
    <source>
        <dbReference type="Proteomes" id="UP001141806"/>
    </source>
</evidence>
<feature type="compositionally biased region" description="Basic and acidic residues" evidence="1">
    <location>
        <begin position="59"/>
        <end position="69"/>
    </location>
</feature>
<feature type="compositionally biased region" description="Basic and acidic residues" evidence="1">
    <location>
        <begin position="511"/>
        <end position="550"/>
    </location>
</feature>
<evidence type="ECO:0000259" key="2">
    <source>
        <dbReference type="Pfam" id="PF03732"/>
    </source>
</evidence>
<feature type="region of interest" description="Disordered" evidence="1">
    <location>
        <begin position="1"/>
        <end position="21"/>
    </location>
</feature>
<evidence type="ECO:0000313" key="3">
    <source>
        <dbReference type="EMBL" id="KAJ4955310.1"/>
    </source>
</evidence>
<proteinExistence type="predicted"/>
<sequence>MSPRRTRSQMVSPNPPMTDQRFETVEQQLAVLTRFVQGLQPPAAEATSHPPVGVVPPADPHRETDLLREPRHHLGQSGARPTRPGTSARPVPKLSGTGSTSQRGRIPARERLGPQPRAAPRLDEDAMDELLVPRHITLPEVVMGADKPSAPMDPEVATTLADQLAALHRKVETMEKAGVAQDDNRDYSTDNPLTDIIMRVPLPKRFTMLPVDYYDGSTDPVDHLNNFVGAMVLHANPDAITCRAFPLTLKGAARMSFNNLPPRSIDSFKTMGRLFRMHFQGSRVQRKTSAHLMNMRQRSSETLRAFLAKFNLEVLQVKDIDEAVHFATLRATVTDPKLRFSIAKKEPVDLQELLARCEKFATANEIYEASKGLVDTPHKRMDERQDLTRPGENKRSKREEARARGLLQKKFSDYTPLNRSLGDVYTLIANDGYLQRPQKIMTEARRRNPNKYCQYHRVIGQTTDECQNLQAEIEDLIQRGYYKQYVDHNAPKDLAAATKDRRRQPPPPRARTPEREPRRQEEREPKRGEIREVRRDPPREDRRRVRAVEP</sequence>
<dbReference type="Proteomes" id="UP001141806">
    <property type="component" value="Unassembled WGS sequence"/>
</dbReference>
<reference evidence="3" key="1">
    <citation type="journal article" date="2023" name="Plant J.">
        <title>The genome of the king protea, Protea cynaroides.</title>
        <authorList>
            <person name="Chang J."/>
            <person name="Duong T.A."/>
            <person name="Schoeman C."/>
            <person name="Ma X."/>
            <person name="Roodt D."/>
            <person name="Barker N."/>
            <person name="Li Z."/>
            <person name="Van de Peer Y."/>
            <person name="Mizrachi E."/>
        </authorList>
    </citation>
    <scope>NUCLEOTIDE SEQUENCE</scope>
    <source>
        <tissue evidence="3">Young leaves</tissue>
    </source>
</reference>
<dbReference type="PANTHER" id="PTHR33223">
    <property type="entry name" value="CCHC-TYPE DOMAIN-CONTAINING PROTEIN"/>
    <property type="match status" value="1"/>
</dbReference>
<dbReference type="OrthoDB" id="1740536at2759"/>
<feature type="region of interest" description="Disordered" evidence="1">
    <location>
        <begin position="40"/>
        <end position="120"/>
    </location>
</feature>
<comment type="caution">
    <text evidence="3">The sequence shown here is derived from an EMBL/GenBank/DDBJ whole genome shotgun (WGS) entry which is preliminary data.</text>
</comment>
<protein>
    <recommendedName>
        <fullName evidence="2">Retrotransposon gag domain-containing protein</fullName>
    </recommendedName>
</protein>
<evidence type="ECO:0000256" key="1">
    <source>
        <dbReference type="SAM" id="MobiDB-lite"/>
    </source>
</evidence>
<organism evidence="3 4">
    <name type="scientific">Protea cynaroides</name>
    <dbReference type="NCBI Taxonomy" id="273540"/>
    <lineage>
        <taxon>Eukaryota</taxon>
        <taxon>Viridiplantae</taxon>
        <taxon>Streptophyta</taxon>
        <taxon>Embryophyta</taxon>
        <taxon>Tracheophyta</taxon>
        <taxon>Spermatophyta</taxon>
        <taxon>Magnoliopsida</taxon>
        <taxon>Proteales</taxon>
        <taxon>Proteaceae</taxon>
        <taxon>Protea</taxon>
    </lineage>
</organism>
<name>A0A9Q0JYI3_9MAGN</name>
<dbReference type="PANTHER" id="PTHR33223:SF10">
    <property type="entry name" value="AMINOTRANSFERASE-LIKE PLANT MOBILE DOMAIN-CONTAINING PROTEIN"/>
    <property type="match status" value="1"/>
</dbReference>
<feature type="compositionally biased region" description="Basic and acidic residues" evidence="1">
    <location>
        <begin position="376"/>
        <end position="402"/>
    </location>
</feature>
<dbReference type="AlphaFoldDB" id="A0A9Q0JYI3"/>
<feature type="region of interest" description="Disordered" evidence="1">
    <location>
        <begin position="374"/>
        <end position="402"/>
    </location>
</feature>
<dbReference type="Pfam" id="PF03732">
    <property type="entry name" value="Retrotrans_gag"/>
    <property type="match status" value="1"/>
</dbReference>
<dbReference type="InterPro" id="IPR005162">
    <property type="entry name" value="Retrotrans_gag_dom"/>
</dbReference>
<dbReference type="EMBL" id="JAMYWD010000011">
    <property type="protein sequence ID" value="KAJ4955310.1"/>
    <property type="molecule type" value="Genomic_DNA"/>
</dbReference>
<accession>A0A9Q0JYI3</accession>